<sequence length="34" mass="4032">MGWVWRFTCVLPIRHDQKLNFSIVIVYLLGGGRR</sequence>
<dbReference type="AlphaFoldDB" id="A0A0A8YM75"/>
<proteinExistence type="predicted"/>
<organism evidence="1">
    <name type="scientific">Arundo donax</name>
    <name type="common">Giant reed</name>
    <name type="synonym">Donax arundinaceus</name>
    <dbReference type="NCBI Taxonomy" id="35708"/>
    <lineage>
        <taxon>Eukaryota</taxon>
        <taxon>Viridiplantae</taxon>
        <taxon>Streptophyta</taxon>
        <taxon>Embryophyta</taxon>
        <taxon>Tracheophyta</taxon>
        <taxon>Spermatophyta</taxon>
        <taxon>Magnoliopsida</taxon>
        <taxon>Liliopsida</taxon>
        <taxon>Poales</taxon>
        <taxon>Poaceae</taxon>
        <taxon>PACMAD clade</taxon>
        <taxon>Arundinoideae</taxon>
        <taxon>Arundineae</taxon>
        <taxon>Arundo</taxon>
    </lineage>
</organism>
<protein>
    <submittedName>
        <fullName evidence="1">Uncharacterized protein</fullName>
    </submittedName>
</protein>
<reference evidence="1" key="2">
    <citation type="journal article" date="2015" name="Data Brief">
        <title>Shoot transcriptome of the giant reed, Arundo donax.</title>
        <authorList>
            <person name="Barrero R.A."/>
            <person name="Guerrero F.D."/>
            <person name="Moolhuijzen P."/>
            <person name="Goolsby J.A."/>
            <person name="Tidwell J."/>
            <person name="Bellgard S.E."/>
            <person name="Bellgard M.I."/>
        </authorList>
    </citation>
    <scope>NUCLEOTIDE SEQUENCE</scope>
    <source>
        <tissue evidence="1">Shoot tissue taken approximately 20 cm above the soil surface</tissue>
    </source>
</reference>
<dbReference type="EMBL" id="GBRH01274248">
    <property type="protein sequence ID" value="JAD23647.1"/>
    <property type="molecule type" value="Transcribed_RNA"/>
</dbReference>
<name>A0A0A8YM75_ARUDO</name>
<accession>A0A0A8YM75</accession>
<reference evidence="1" key="1">
    <citation type="submission" date="2014-09" db="EMBL/GenBank/DDBJ databases">
        <authorList>
            <person name="Magalhaes I.L.F."/>
            <person name="Oliveira U."/>
            <person name="Santos F.R."/>
            <person name="Vidigal T.H.D.A."/>
            <person name="Brescovit A.D."/>
            <person name="Santos A.J."/>
        </authorList>
    </citation>
    <scope>NUCLEOTIDE SEQUENCE</scope>
    <source>
        <tissue evidence="1">Shoot tissue taken approximately 20 cm above the soil surface</tissue>
    </source>
</reference>
<evidence type="ECO:0000313" key="1">
    <source>
        <dbReference type="EMBL" id="JAD23647.1"/>
    </source>
</evidence>